<dbReference type="GO" id="GO:0016020">
    <property type="term" value="C:membrane"/>
    <property type="evidence" value="ECO:0007669"/>
    <property type="project" value="InterPro"/>
</dbReference>
<reference evidence="7 8" key="1">
    <citation type="submission" date="2019-01" db="EMBL/GenBank/DDBJ databases">
        <title>Sequencing of cultivated peanut Arachis hypogaea provides insights into genome evolution and oil improvement.</title>
        <authorList>
            <person name="Chen X."/>
        </authorList>
    </citation>
    <scope>NUCLEOTIDE SEQUENCE [LARGE SCALE GENOMIC DNA]</scope>
    <source>
        <strain evidence="8">cv. Fuhuasheng</strain>
        <tissue evidence="7">Leaves</tissue>
    </source>
</reference>
<dbReference type="Proteomes" id="UP000289738">
    <property type="component" value="Chromosome A10"/>
</dbReference>
<dbReference type="GO" id="GO:0044322">
    <property type="term" value="C:endoplasmic reticulum quality control compartment"/>
    <property type="evidence" value="ECO:0007669"/>
    <property type="project" value="GOC"/>
</dbReference>
<dbReference type="GO" id="GO:1904380">
    <property type="term" value="P:endoplasmic reticulum mannose trimming"/>
    <property type="evidence" value="ECO:0007669"/>
    <property type="project" value="InterPro"/>
</dbReference>
<dbReference type="EC" id="3.2.1.-" evidence="5"/>
<dbReference type="GO" id="GO:0004571">
    <property type="term" value="F:mannosyl-oligosaccharide 1,2-alpha-mannosidase activity"/>
    <property type="evidence" value="ECO:0007669"/>
    <property type="project" value="InterPro"/>
</dbReference>
<gene>
    <name evidence="7" type="ORF">Ahy_A10g049928</name>
</gene>
<organism evidence="7 8">
    <name type="scientific">Arachis hypogaea</name>
    <name type="common">Peanut</name>
    <dbReference type="NCBI Taxonomy" id="3818"/>
    <lineage>
        <taxon>Eukaryota</taxon>
        <taxon>Viridiplantae</taxon>
        <taxon>Streptophyta</taxon>
        <taxon>Embryophyta</taxon>
        <taxon>Tracheophyta</taxon>
        <taxon>Spermatophyta</taxon>
        <taxon>Magnoliopsida</taxon>
        <taxon>eudicotyledons</taxon>
        <taxon>Gunneridae</taxon>
        <taxon>Pentapetalae</taxon>
        <taxon>rosids</taxon>
        <taxon>fabids</taxon>
        <taxon>Fabales</taxon>
        <taxon>Fabaceae</taxon>
        <taxon>Papilionoideae</taxon>
        <taxon>50 kb inversion clade</taxon>
        <taxon>dalbergioids sensu lato</taxon>
        <taxon>Dalbergieae</taxon>
        <taxon>Pterocarpus clade</taxon>
        <taxon>Arachis</taxon>
    </lineage>
</organism>
<dbReference type="PANTHER" id="PTHR45679:SF6">
    <property type="entry name" value="ER DEGRADATION-ENHANCING ALPHA-MANNOSIDASE-LIKE PROTEIN 2"/>
    <property type="match status" value="1"/>
</dbReference>
<dbReference type="InterPro" id="IPR036026">
    <property type="entry name" value="Seven-hairpin_glycosidases"/>
</dbReference>
<keyword evidence="5" id="KW-0378">Hydrolase</keyword>
<dbReference type="EMBL" id="SDMP01000010">
    <property type="protein sequence ID" value="RYR34877.1"/>
    <property type="molecule type" value="Genomic_DNA"/>
</dbReference>
<dbReference type="AlphaFoldDB" id="A0A445B878"/>
<feature type="region of interest" description="Disordered" evidence="6">
    <location>
        <begin position="143"/>
        <end position="171"/>
    </location>
</feature>
<evidence type="ECO:0000313" key="7">
    <source>
        <dbReference type="EMBL" id="RYR34877.1"/>
    </source>
</evidence>
<keyword evidence="4" id="KW-0325">Glycoprotein</keyword>
<comment type="caution">
    <text evidence="7">The sequence shown here is derived from an EMBL/GenBank/DDBJ whole genome shotgun (WGS) entry which is preliminary data.</text>
</comment>
<dbReference type="PRINTS" id="PR00747">
    <property type="entry name" value="GLYHDRLASE47"/>
</dbReference>
<name>A0A445B878_ARAHY</name>
<accession>A0A445B878</accession>
<dbReference type="PANTHER" id="PTHR45679">
    <property type="entry name" value="ER DEGRADATION-ENHANCING ALPHA-MANNOSIDASE-LIKE PROTEIN 2"/>
    <property type="match status" value="1"/>
</dbReference>
<feature type="compositionally biased region" description="Basic and acidic residues" evidence="6">
    <location>
        <begin position="159"/>
        <end position="171"/>
    </location>
</feature>
<evidence type="ECO:0000256" key="4">
    <source>
        <dbReference type="ARBA" id="ARBA00023180"/>
    </source>
</evidence>
<proteinExistence type="inferred from homology"/>
<dbReference type="Pfam" id="PF01532">
    <property type="entry name" value="Glyco_hydro_47"/>
    <property type="match status" value="1"/>
</dbReference>
<evidence type="ECO:0000256" key="5">
    <source>
        <dbReference type="RuleBase" id="RU361193"/>
    </source>
</evidence>
<dbReference type="Gene3D" id="1.50.10.10">
    <property type="match status" value="1"/>
</dbReference>
<sequence>MLASHSALLVSCASSRIVFCSAPPCSIFSSRHFETFTLLRRGVVHIFLSNFSATIFGEFLEALSWLELPQVLKHLMVLLIDSLDTLALLGDCDRFAASVEWIGKNIRFDINKIVSLFETTIRVLGGLLSAHLIANDYATDEEHENKGKDESCEAAESGASERKDATDEIMI</sequence>
<dbReference type="InterPro" id="IPR012341">
    <property type="entry name" value="6hp_glycosidase-like_sf"/>
</dbReference>
<evidence type="ECO:0000313" key="8">
    <source>
        <dbReference type="Proteomes" id="UP000289738"/>
    </source>
</evidence>
<evidence type="ECO:0000256" key="3">
    <source>
        <dbReference type="ARBA" id="ARBA00022824"/>
    </source>
</evidence>
<dbReference type="GO" id="GO:0005975">
    <property type="term" value="P:carbohydrate metabolic process"/>
    <property type="evidence" value="ECO:0007669"/>
    <property type="project" value="InterPro"/>
</dbReference>
<comment type="similarity">
    <text evidence="2 5">Belongs to the glycosyl hydrolase 47 family.</text>
</comment>
<evidence type="ECO:0000256" key="2">
    <source>
        <dbReference type="ARBA" id="ARBA00007658"/>
    </source>
</evidence>
<dbReference type="InterPro" id="IPR001382">
    <property type="entry name" value="Glyco_hydro_47"/>
</dbReference>
<comment type="subcellular location">
    <subcellularLocation>
        <location evidence="1">Endoplasmic reticulum</location>
    </subcellularLocation>
</comment>
<keyword evidence="3" id="KW-0256">Endoplasmic reticulum</keyword>
<dbReference type="SUPFAM" id="SSF48225">
    <property type="entry name" value="Seven-hairpin glycosidases"/>
    <property type="match status" value="1"/>
</dbReference>
<dbReference type="GO" id="GO:0005509">
    <property type="term" value="F:calcium ion binding"/>
    <property type="evidence" value="ECO:0007669"/>
    <property type="project" value="InterPro"/>
</dbReference>
<evidence type="ECO:0000256" key="1">
    <source>
        <dbReference type="ARBA" id="ARBA00004240"/>
    </source>
</evidence>
<dbReference type="STRING" id="3818.A0A445B878"/>
<evidence type="ECO:0000256" key="6">
    <source>
        <dbReference type="SAM" id="MobiDB-lite"/>
    </source>
</evidence>
<protein>
    <recommendedName>
        <fullName evidence="5">alpha-1,2-Mannosidase</fullName>
        <ecNumber evidence="5">3.2.1.-</ecNumber>
    </recommendedName>
</protein>
<keyword evidence="5" id="KW-0326">Glycosidase</keyword>
<dbReference type="InterPro" id="IPR044674">
    <property type="entry name" value="EDEM1/2/3"/>
</dbReference>
<keyword evidence="8" id="KW-1185">Reference proteome</keyword>